<comment type="caution">
    <text evidence="2">The sequence shown here is derived from an EMBL/GenBank/DDBJ whole genome shotgun (WGS) entry which is preliminary data.</text>
</comment>
<accession>A0A8X7SD94</accession>
<organism evidence="2 3">
    <name type="scientific">Brassica carinata</name>
    <name type="common">Ethiopian mustard</name>
    <name type="synonym">Abyssinian cabbage</name>
    <dbReference type="NCBI Taxonomy" id="52824"/>
    <lineage>
        <taxon>Eukaryota</taxon>
        <taxon>Viridiplantae</taxon>
        <taxon>Streptophyta</taxon>
        <taxon>Embryophyta</taxon>
        <taxon>Tracheophyta</taxon>
        <taxon>Spermatophyta</taxon>
        <taxon>Magnoliopsida</taxon>
        <taxon>eudicotyledons</taxon>
        <taxon>Gunneridae</taxon>
        <taxon>Pentapetalae</taxon>
        <taxon>rosids</taxon>
        <taxon>malvids</taxon>
        <taxon>Brassicales</taxon>
        <taxon>Brassicaceae</taxon>
        <taxon>Brassiceae</taxon>
        <taxon>Brassica</taxon>
    </lineage>
</organism>
<evidence type="ECO:0000313" key="2">
    <source>
        <dbReference type="EMBL" id="KAG2303867.1"/>
    </source>
</evidence>
<dbReference type="Proteomes" id="UP000886595">
    <property type="component" value="Unassembled WGS sequence"/>
</dbReference>
<keyword evidence="3" id="KW-1185">Reference proteome</keyword>
<reference evidence="2 3" key="1">
    <citation type="submission" date="2020-02" db="EMBL/GenBank/DDBJ databases">
        <authorList>
            <person name="Ma Q."/>
            <person name="Huang Y."/>
            <person name="Song X."/>
            <person name="Pei D."/>
        </authorList>
    </citation>
    <scope>NUCLEOTIDE SEQUENCE [LARGE SCALE GENOMIC DNA]</scope>
    <source>
        <strain evidence="2">Sxm20200214</strain>
        <tissue evidence="2">Leaf</tissue>
    </source>
</reference>
<proteinExistence type="predicted"/>
<protein>
    <recommendedName>
        <fullName evidence="1">Phospholipase D C-terminal domain-containing protein</fullName>
    </recommendedName>
</protein>
<dbReference type="InterPro" id="IPR024632">
    <property type="entry name" value="PLipase_D_C"/>
</dbReference>
<evidence type="ECO:0000313" key="3">
    <source>
        <dbReference type="Proteomes" id="UP000886595"/>
    </source>
</evidence>
<name>A0A8X7SD94_BRACI</name>
<dbReference type="OrthoDB" id="14911at2759"/>
<dbReference type="Pfam" id="PF12357">
    <property type="entry name" value="PLD_C"/>
    <property type="match status" value="1"/>
</dbReference>
<evidence type="ECO:0000259" key="1">
    <source>
        <dbReference type="Pfam" id="PF12357"/>
    </source>
</evidence>
<gene>
    <name evidence="2" type="ORF">Bca52824_032518</name>
</gene>
<feature type="domain" description="Phospholipase D C-terminal" evidence="1">
    <location>
        <begin position="12"/>
        <end position="58"/>
    </location>
</feature>
<sequence length="69" mass="7736">MREERSLKETGKKFITSEFLELQDHLIKYPIQVDSEGKVSSLPDYDSFPDVGGKIIGAHSMAHPDTLTT</sequence>
<dbReference type="AlphaFoldDB" id="A0A8X7SD94"/>
<dbReference type="EMBL" id="JAAMPC010000007">
    <property type="protein sequence ID" value="KAG2303867.1"/>
    <property type="molecule type" value="Genomic_DNA"/>
</dbReference>